<evidence type="ECO:0000313" key="7">
    <source>
        <dbReference type="Proteomes" id="UP000232163"/>
    </source>
</evidence>
<evidence type="ECO:0000313" key="6">
    <source>
        <dbReference type="EMBL" id="PIO45509.1"/>
    </source>
</evidence>
<sequence>MAGSKIAPGPIVTKNELGPRARRKVQRPQAILQAAFEEFVERGYTATRIEDVAARASVTKGTVYLYFQNKEELFQHVVGKLSQPIFDEKQFLEQHQYRSCDELVRLFLDTLYDHMTVNQHSREILRFLIADGRRFPTLGSTHFDQFVQPLMTMFDRILQKGVREGVFEIWTNDHISQILISPALTYAIEMFLSADNTKLPELKIYINTHYEMVMRTIRKARLDMSDTTRLRGYSEALYC</sequence>
<dbReference type="PROSITE" id="PS50977">
    <property type="entry name" value="HTH_TETR_2"/>
    <property type="match status" value="1"/>
</dbReference>
<dbReference type="AlphaFoldDB" id="A0A2N9W191"/>
<dbReference type="KEGG" id="pht:BLM14_22775"/>
<dbReference type="OrthoDB" id="7185252at2"/>
<dbReference type="GO" id="GO:0003677">
    <property type="term" value="F:DNA binding"/>
    <property type="evidence" value="ECO:0007669"/>
    <property type="project" value="UniProtKB-UniRule"/>
</dbReference>
<dbReference type="InterPro" id="IPR050109">
    <property type="entry name" value="HTH-type_TetR-like_transc_reg"/>
</dbReference>
<feature type="domain" description="HTH tetR-type" evidence="5">
    <location>
        <begin position="25"/>
        <end position="85"/>
    </location>
</feature>
<keyword evidence="7" id="KW-1185">Reference proteome</keyword>
<dbReference type="Pfam" id="PF00440">
    <property type="entry name" value="TetR_N"/>
    <property type="match status" value="1"/>
</dbReference>
<evidence type="ECO:0000259" key="5">
    <source>
        <dbReference type="PROSITE" id="PS50977"/>
    </source>
</evidence>
<evidence type="ECO:0000256" key="3">
    <source>
        <dbReference type="ARBA" id="ARBA00023163"/>
    </source>
</evidence>
<feature type="DNA-binding region" description="H-T-H motif" evidence="4">
    <location>
        <begin position="48"/>
        <end position="67"/>
    </location>
</feature>
<dbReference type="PANTHER" id="PTHR30328">
    <property type="entry name" value="TRANSCRIPTIONAL REPRESSOR"/>
    <property type="match status" value="1"/>
</dbReference>
<reference evidence="6 7" key="1">
    <citation type="journal article" date="2017" name="Int J Environ Stud">
        <title>Does the Miocene-Pliocene relict legume Oxytropis triphylla form nitrogen-fixing nodules with a combination of bacterial strains?</title>
        <authorList>
            <person name="Safronova V."/>
            <person name="Belimov A."/>
            <person name="Sazanova A."/>
            <person name="Kuznetsova I."/>
            <person name="Popova J."/>
            <person name="Andronov E."/>
            <person name="Verkhozina A."/>
            <person name="Tikhonovich I."/>
        </authorList>
    </citation>
    <scope>NUCLEOTIDE SEQUENCE [LARGE SCALE GENOMIC DNA]</scope>
    <source>
        <strain evidence="6 7">Tri-38</strain>
    </source>
</reference>
<gene>
    <name evidence="6" type="ORF">B5P45_07440</name>
</gene>
<evidence type="ECO:0000256" key="4">
    <source>
        <dbReference type="PROSITE-ProRule" id="PRU00335"/>
    </source>
</evidence>
<proteinExistence type="predicted"/>
<dbReference type="SUPFAM" id="SSF46689">
    <property type="entry name" value="Homeodomain-like"/>
    <property type="match status" value="1"/>
</dbReference>
<dbReference type="SUPFAM" id="SSF48498">
    <property type="entry name" value="Tetracyclin repressor-like, C-terminal domain"/>
    <property type="match status" value="1"/>
</dbReference>
<dbReference type="PRINTS" id="PR00455">
    <property type="entry name" value="HTHTETR"/>
</dbReference>
<dbReference type="FunFam" id="1.10.10.60:FF:000141">
    <property type="entry name" value="TetR family transcriptional regulator"/>
    <property type="match status" value="1"/>
</dbReference>
<dbReference type="InterPro" id="IPR009057">
    <property type="entry name" value="Homeodomain-like_sf"/>
</dbReference>
<organism evidence="6 7">
    <name type="scientific">Phyllobacterium zundukense</name>
    <dbReference type="NCBI Taxonomy" id="1867719"/>
    <lineage>
        <taxon>Bacteria</taxon>
        <taxon>Pseudomonadati</taxon>
        <taxon>Pseudomonadota</taxon>
        <taxon>Alphaproteobacteria</taxon>
        <taxon>Hyphomicrobiales</taxon>
        <taxon>Phyllobacteriaceae</taxon>
        <taxon>Phyllobacterium</taxon>
    </lineage>
</organism>
<evidence type="ECO:0000256" key="1">
    <source>
        <dbReference type="ARBA" id="ARBA00023015"/>
    </source>
</evidence>
<dbReference type="Proteomes" id="UP000232163">
    <property type="component" value="Unassembled WGS sequence"/>
</dbReference>
<dbReference type="RefSeq" id="WP_100002244.1">
    <property type="nucleotide sequence ID" value="NZ_CP017942.1"/>
</dbReference>
<comment type="caution">
    <text evidence="6">The sequence shown here is derived from an EMBL/GenBank/DDBJ whole genome shotgun (WGS) entry which is preliminary data.</text>
</comment>
<keyword evidence="2 4" id="KW-0238">DNA-binding</keyword>
<keyword evidence="1" id="KW-0805">Transcription regulation</keyword>
<evidence type="ECO:0000256" key="2">
    <source>
        <dbReference type="ARBA" id="ARBA00023125"/>
    </source>
</evidence>
<protein>
    <recommendedName>
        <fullName evidence="5">HTH tetR-type domain-containing protein</fullName>
    </recommendedName>
</protein>
<dbReference type="Gene3D" id="1.10.357.10">
    <property type="entry name" value="Tetracycline Repressor, domain 2"/>
    <property type="match status" value="1"/>
</dbReference>
<name>A0A2N9W191_9HYPH</name>
<dbReference type="InterPro" id="IPR001647">
    <property type="entry name" value="HTH_TetR"/>
</dbReference>
<dbReference type="PANTHER" id="PTHR30328:SF54">
    <property type="entry name" value="HTH-TYPE TRANSCRIPTIONAL REPRESSOR SCO4008"/>
    <property type="match status" value="1"/>
</dbReference>
<dbReference type="EMBL" id="MZMT01000019">
    <property type="protein sequence ID" value="PIO45509.1"/>
    <property type="molecule type" value="Genomic_DNA"/>
</dbReference>
<accession>A0A2N9W191</accession>
<dbReference type="InterPro" id="IPR036271">
    <property type="entry name" value="Tet_transcr_reg_TetR-rel_C_sf"/>
</dbReference>
<keyword evidence="3" id="KW-0804">Transcription</keyword>